<dbReference type="Pfam" id="PF25796">
    <property type="entry name" value="BREX_BrxC_4th"/>
    <property type="match status" value="1"/>
</dbReference>
<dbReference type="SUPFAM" id="SSF52540">
    <property type="entry name" value="P-loop containing nucleoside triphosphate hydrolases"/>
    <property type="match status" value="1"/>
</dbReference>
<keyword evidence="6" id="KW-1185">Reference proteome</keyword>
<gene>
    <name evidence="5" type="ORF">EubceDRAFT1_2551</name>
</gene>
<feature type="domain" description="Probable ATP-binding protein BrxC 4th six-stranded beta-sheet" evidence="4">
    <location>
        <begin position="565"/>
        <end position="736"/>
    </location>
</feature>
<dbReference type="Pfam" id="PF25792">
    <property type="entry name" value="BREX_BrxC_helical"/>
    <property type="match status" value="1"/>
</dbReference>
<reference evidence="5 6" key="2">
    <citation type="submission" date="2012-02" db="EMBL/GenBank/DDBJ databases">
        <title>Improved High-Quality Draft sequence of Eubacterium cellulosolvens 6.</title>
        <authorList>
            <consortium name="US DOE Joint Genome Institute"/>
            <person name="Lucas S."/>
            <person name="Han J."/>
            <person name="Lapidus A."/>
            <person name="Cheng J.-F."/>
            <person name="Goodwin L."/>
            <person name="Pitluck S."/>
            <person name="Peters L."/>
            <person name="Mikhailova N."/>
            <person name="Gu W."/>
            <person name="Detter J.C."/>
            <person name="Han C."/>
            <person name="Tapia R."/>
            <person name="Land M."/>
            <person name="Hauser L."/>
            <person name="Kyrpides N."/>
            <person name="Ivanova N."/>
            <person name="Pagani I."/>
            <person name="Johnson E."/>
            <person name="Mukhopadhyay B."/>
            <person name="Anderson I."/>
            <person name="Woyke T."/>
        </authorList>
    </citation>
    <scope>NUCLEOTIDE SEQUENCE [LARGE SCALE GENOMIC DNA]</scope>
    <source>
        <strain evidence="5 6">6</strain>
    </source>
</reference>
<dbReference type="OrthoDB" id="3201900at2"/>
<dbReference type="AlphaFoldDB" id="I5AWU6"/>
<accession>I5AWU6</accession>
<dbReference type="NCBIfam" id="NF033441">
    <property type="entry name" value="BREX_BrxC"/>
    <property type="match status" value="1"/>
</dbReference>
<evidence type="ECO:0000259" key="3">
    <source>
        <dbReference type="Pfam" id="PF25792"/>
    </source>
</evidence>
<dbReference type="InterPro" id="IPR058036">
    <property type="entry name" value="BREX_BrxC_4th"/>
</dbReference>
<dbReference type="InterPro" id="IPR058037">
    <property type="entry name" value="BREX_BrxC_helical"/>
</dbReference>
<dbReference type="STRING" id="633697.EubceDRAFT1_2551"/>
<organism evidence="5 6">
    <name type="scientific">Eubacterium cellulosolvens (strain ATCC 43171 / JCM 9499 / 6)</name>
    <name type="common">Cillobacterium cellulosolvens</name>
    <dbReference type="NCBI Taxonomy" id="633697"/>
    <lineage>
        <taxon>Bacteria</taxon>
        <taxon>Bacillati</taxon>
        <taxon>Bacillota</taxon>
        <taxon>Clostridia</taxon>
        <taxon>Eubacteriales</taxon>
        <taxon>Eubacteriaceae</taxon>
        <taxon>Eubacterium</taxon>
    </lineage>
</organism>
<dbReference type="EMBL" id="CM001487">
    <property type="protein sequence ID" value="EIM58269.1"/>
    <property type="molecule type" value="Genomic_DNA"/>
</dbReference>
<protein>
    <recommendedName>
        <fullName evidence="7">BREX system P-loop protein BrxC</fullName>
    </recommendedName>
</protein>
<name>I5AWU6_EUBC6</name>
<dbReference type="InterPro" id="IPR047679">
    <property type="entry name" value="BREX_BrxC"/>
</dbReference>
<dbReference type="InterPro" id="IPR027417">
    <property type="entry name" value="P-loop_NTPase"/>
</dbReference>
<proteinExistence type="predicted"/>
<feature type="region of interest" description="Disordered" evidence="1">
    <location>
        <begin position="1133"/>
        <end position="1154"/>
    </location>
</feature>
<dbReference type="HOGENOM" id="CLU_007924_0_0_9"/>
<feature type="domain" description="Probable ATP-binding protein BrxC winged helix-turn-helix" evidence="2">
    <location>
        <begin position="752"/>
        <end position="871"/>
    </location>
</feature>
<evidence type="ECO:0000313" key="5">
    <source>
        <dbReference type="EMBL" id="EIM58269.1"/>
    </source>
</evidence>
<feature type="domain" description="Probable ATP-binding protein BrxC alpha-helical" evidence="3">
    <location>
        <begin position="879"/>
        <end position="1003"/>
    </location>
</feature>
<evidence type="ECO:0000259" key="4">
    <source>
        <dbReference type="Pfam" id="PF25796"/>
    </source>
</evidence>
<dbReference type="Pfam" id="PF25791">
    <property type="entry name" value="WHD_BREX_BrxC"/>
    <property type="match status" value="1"/>
</dbReference>
<evidence type="ECO:0000313" key="6">
    <source>
        <dbReference type="Proteomes" id="UP000005753"/>
    </source>
</evidence>
<dbReference type="eggNOG" id="COG1293">
    <property type="taxonomic scope" value="Bacteria"/>
</dbReference>
<sequence length="1210" mass="138543">MKIQNMFEKKITREIKGVIKVGQKDDENVYQELDEYVVTAELEKYMNRFFDAYKRSVTGRTDNMGVWISGFFGSGKSHFLKILSYILSNRVVEDENGAKREAVSFFTQGIKVEDRKLKDKIAEVASDRGDIDVILFNVDSKSTTDSKINKEAIKDVFMKVFNDYLGYCGSIPFLADFERKLDDQGQYEAFKQKFEEIEGISWKEGREDYYFVQDSIVQAITELGIMSEESARSWADNAEKSYSLSIDKFAEYVKKYCDKKGKNHHILFLVDEIGQYIADDSKLMLNLQTVTEDLGTACGGKAWIIVTSQQDIDSITQTMGEDFSKIQGRFATRIALSGADAAEVIKKRILYKKPEARPILENLYKEYESSIKNIITFSEGTPNMPLYTDAEEFADVYPFIPYQFKLVGDVLTAVRQFSSSGKHLADGERSQLALFKEAAVAYADEREGLLVPFNAFYSALDDFIDHTHRIVITQASRNTRLNNFDVELLKVLFMTKHLNNFKRDVENLTTLMISKVDQDRLELSKAVEKSLRALCDEALVQKNGDEYTFLTNEEQEAEIRIQHYNIDPKDVVDYVAQVAFEEVIVFPNNKYRYNSRYQFSFNQLIDDKAYRNNVSHKIGLKLLTAYSGKEDERVLSLLSYQEKCVVVRLSDDYAYLSEIDGMKKIEAFLNDPTSANLTDFDIISANKRKERSQKAKRVSDYIRFSLENADIYVAGSKISTKAKGVTARISEAFEKLVNSEYHKLKCMESKPSQSDILSLLKQTKTQMNTSDFGTGNEENHDALLAMIDEIRYAGAHAAQYSVKQALDQFMDPPYGYTEEDIEFLIATLYRRGMISLKVNSIIYTPASTTPEDAYKYITKREYREKVLIEIKEVAPPQHIKAVKDVIREFYGKTVTTDDQDSLMRDYRNYATTKKGAIEEVLREDYGVSSKLPGKKVLEKSLRLIDETLKISDPISFYKRVDELCDDFIEVGLDIADLNSFLGGVQKNKFLHAVKVLGIYENSKNYISDQEIIDYATEVKRILSVERPYSFIPKLEEYDNKLWDAIMKLLEKDTQRIQPDVYTDWKTVKTSIPSDRPYAQRVLDRINPKFQDLIDKLEKITDIATLNGIPAESNALLQNCLRMIQTEEDAFQAEVERKKKEAEKQGGGSDAPVVSPVEPVKVIKNKPVSFRTITGNKTYSIKTEADIDHMLEELRTALKAQLEENTIIKLS</sequence>
<feature type="compositionally biased region" description="Basic and acidic residues" evidence="1">
    <location>
        <begin position="1133"/>
        <end position="1143"/>
    </location>
</feature>
<evidence type="ECO:0000259" key="2">
    <source>
        <dbReference type="Pfam" id="PF25791"/>
    </source>
</evidence>
<dbReference type="Proteomes" id="UP000005753">
    <property type="component" value="Chromosome"/>
</dbReference>
<dbReference type="InterPro" id="IPR058038">
    <property type="entry name" value="BREX_BrxC_wHTH"/>
</dbReference>
<reference evidence="5 6" key="1">
    <citation type="submission" date="2010-08" db="EMBL/GenBank/DDBJ databases">
        <authorList>
            <consortium name="US DOE Joint Genome Institute (JGI-PGF)"/>
            <person name="Lucas S."/>
            <person name="Copeland A."/>
            <person name="Lapidus A."/>
            <person name="Cheng J.-F."/>
            <person name="Bruce D."/>
            <person name="Goodwin L."/>
            <person name="Pitluck S."/>
            <person name="Land M.L."/>
            <person name="Hauser L."/>
            <person name="Chang Y.-J."/>
            <person name="Anderson I.J."/>
            <person name="Johnson E."/>
            <person name="Mulhopadhyay B."/>
            <person name="Kyrpides N."/>
            <person name="Woyke T.J."/>
        </authorList>
    </citation>
    <scope>NUCLEOTIDE SEQUENCE [LARGE SCALE GENOMIC DNA]</scope>
    <source>
        <strain evidence="5 6">6</strain>
    </source>
</reference>
<evidence type="ECO:0000256" key="1">
    <source>
        <dbReference type="SAM" id="MobiDB-lite"/>
    </source>
</evidence>
<evidence type="ECO:0008006" key="7">
    <source>
        <dbReference type="Google" id="ProtNLM"/>
    </source>
</evidence>